<dbReference type="GO" id="GO:0005886">
    <property type="term" value="C:plasma membrane"/>
    <property type="evidence" value="ECO:0007669"/>
    <property type="project" value="UniProtKB-SubCell"/>
</dbReference>
<evidence type="ECO:0000256" key="1">
    <source>
        <dbReference type="ARBA" id="ARBA00004651"/>
    </source>
</evidence>
<dbReference type="PANTHER" id="PTHR34820:SF4">
    <property type="entry name" value="INNER MEMBRANE PROTEIN YEBZ"/>
    <property type="match status" value="1"/>
</dbReference>
<dbReference type="PANTHER" id="PTHR34820">
    <property type="entry name" value="INNER MEMBRANE PROTEIN YEBZ"/>
    <property type="match status" value="1"/>
</dbReference>
<dbReference type="AlphaFoldDB" id="U5VWE4"/>
<evidence type="ECO:0000313" key="8">
    <source>
        <dbReference type="EMBL" id="AGZ41092.1"/>
    </source>
</evidence>
<evidence type="ECO:0000256" key="3">
    <source>
        <dbReference type="ARBA" id="ARBA00022692"/>
    </source>
</evidence>
<dbReference type="STRING" id="1246995.AFR_14030"/>
<feature type="transmembrane region" description="Helical" evidence="6">
    <location>
        <begin position="163"/>
        <end position="181"/>
    </location>
</feature>
<keyword evidence="3 6" id="KW-0812">Transmembrane</keyword>
<accession>U5VWE4</accession>
<gene>
    <name evidence="8" type="ORF">AFR_14030</name>
</gene>
<dbReference type="KEGG" id="afs:AFR_14030"/>
<feature type="transmembrane region" description="Helical" evidence="6">
    <location>
        <begin position="485"/>
        <end position="508"/>
    </location>
</feature>
<keyword evidence="4 6" id="KW-1133">Transmembrane helix</keyword>
<feature type="transmembrane region" description="Helical" evidence="6">
    <location>
        <begin position="305"/>
        <end position="324"/>
    </location>
</feature>
<dbReference type="InterPro" id="IPR032694">
    <property type="entry name" value="CopC/D"/>
</dbReference>
<keyword evidence="9" id="KW-1185">Reference proteome</keyword>
<evidence type="ECO:0000259" key="7">
    <source>
        <dbReference type="Pfam" id="PF05425"/>
    </source>
</evidence>
<feature type="transmembrane region" description="Helical" evidence="6">
    <location>
        <begin position="432"/>
        <end position="454"/>
    </location>
</feature>
<keyword evidence="5 6" id="KW-0472">Membrane</keyword>
<feature type="transmembrane region" description="Helical" evidence="6">
    <location>
        <begin position="514"/>
        <end position="533"/>
    </location>
</feature>
<feature type="domain" description="Copper resistance protein D" evidence="7">
    <location>
        <begin position="226"/>
        <end position="323"/>
    </location>
</feature>
<dbReference type="eggNOG" id="COG3336">
    <property type="taxonomic scope" value="Bacteria"/>
</dbReference>
<feature type="transmembrane region" description="Helical" evidence="6">
    <location>
        <begin position="193"/>
        <end position="219"/>
    </location>
</feature>
<evidence type="ECO:0000256" key="2">
    <source>
        <dbReference type="ARBA" id="ARBA00022475"/>
    </source>
</evidence>
<dbReference type="GO" id="GO:0006825">
    <property type="term" value="P:copper ion transport"/>
    <property type="evidence" value="ECO:0007669"/>
    <property type="project" value="InterPro"/>
</dbReference>
<feature type="transmembrane region" description="Helical" evidence="6">
    <location>
        <begin position="365"/>
        <end position="385"/>
    </location>
</feature>
<reference evidence="8 9" key="1">
    <citation type="journal article" date="2014" name="J. Biotechnol.">
        <title>Complete genome sequence of the actinobacterium Actinoplanes friuliensis HAG 010964, producer of the lipopeptide antibiotic friulimycin.</title>
        <authorList>
            <person name="Ruckert C."/>
            <person name="Szczepanowski R."/>
            <person name="Albersmeier A."/>
            <person name="Goesmann A."/>
            <person name="Fischer N."/>
            <person name="Steinkamper A."/>
            <person name="Puhler A."/>
            <person name="Biener R."/>
            <person name="Schwartz D."/>
            <person name="Kalinowski J."/>
        </authorList>
    </citation>
    <scope>NUCLEOTIDE SEQUENCE [LARGE SCALE GENOMIC DNA]</scope>
    <source>
        <strain evidence="8 9">DSM 7358</strain>
    </source>
</reference>
<feature type="transmembrane region" description="Helical" evidence="6">
    <location>
        <begin position="545"/>
        <end position="566"/>
    </location>
</feature>
<feature type="transmembrane region" description="Helical" evidence="6">
    <location>
        <begin position="96"/>
        <end position="117"/>
    </location>
</feature>
<feature type="transmembrane region" description="Helical" evidence="6">
    <location>
        <begin position="231"/>
        <end position="252"/>
    </location>
</feature>
<feature type="transmembrane region" description="Helical" evidence="6">
    <location>
        <begin position="594"/>
        <end position="615"/>
    </location>
</feature>
<sequence>MQSAVRTPSLVAVVTSTAVVVLVTALIFGGAVDGSVLPGIPSPGRLTLWALPALTLLANTLGVLTVGATTTAAFLLPGDGRSVSAHGWQLLRRTTWLALLWAATSLALIALTVSDLLGVPAGELSRQTLVSFAGSIAQGQALLTQAGLALLLAVLTRCGVSRGLAAVTAVLAMVTLLPPAFTGHSAGAGDHQVAVTSLALHILAASLWVGGLAGLLLVNRHRRFAETTERYSRLALACFVATAVTGAVNAAVRLGSVQALTDSRYGVLVLLKVVALLAVGVIGAAHRSRTLPALRAGAPWAFLRLAAGELVVLGAAVGLAVALARSPTPVPESVAEPDPLVELLGFDQPGPITAAGLFGNPLPDMFFLTVVAVGIFYYLAGVRRLHRAGHPWPVSRTASWLAGMLILGAITCLGVGKYAYVLFSVHMIQHMVLSMVVPILLVGGAPVTLALRALKRPADPQVRGAREWLTVALHSRPMRFLSHPLVALGIYVTSLYGLYLSSLLGTLMRYHLGHLAMLVHFVLAGYLLFWVLIGIDPGRRRVPPALLTVVHLLAMAAHAFFGFVLLQSTTVIADDWYTAVHPAWASSLLADQHLGAGLAWAFGEVPAAVVMLLLVRQWIRTDEREQARLDRAADRAEASGEADDLARYNAFLAAAARETPQREP</sequence>
<feature type="transmembrane region" description="Helical" evidence="6">
    <location>
        <begin position="49"/>
        <end position="76"/>
    </location>
</feature>
<comment type="subcellular location">
    <subcellularLocation>
        <location evidence="1">Cell membrane</location>
        <topology evidence="1">Multi-pass membrane protein</topology>
    </subcellularLocation>
</comment>
<proteinExistence type="predicted"/>
<keyword evidence="2" id="KW-1003">Cell membrane</keyword>
<feature type="transmembrane region" description="Helical" evidence="6">
    <location>
        <begin position="264"/>
        <end position="285"/>
    </location>
</feature>
<dbReference type="EMBL" id="CP006272">
    <property type="protein sequence ID" value="AGZ41092.1"/>
    <property type="molecule type" value="Genomic_DNA"/>
</dbReference>
<dbReference type="InterPro" id="IPR019108">
    <property type="entry name" value="Caa3_assmbl_CtaG-rel"/>
</dbReference>
<feature type="transmembrane region" description="Helical" evidence="6">
    <location>
        <begin position="397"/>
        <end position="420"/>
    </location>
</feature>
<evidence type="ECO:0000256" key="6">
    <source>
        <dbReference type="SAM" id="Phobius"/>
    </source>
</evidence>
<dbReference type="eggNOG" id="COG1276">
    <property type="taxonomic scope" value="Bacteria"/>
</dbReference>
<evidence type="ECO:0000256" key="5">
    <source>
        <dbReference type="ARBA" id="ARBA00023136"/>
    </source>
</evidence>
<evidence type="ECO:0000256" key="4">
    <source>
        <dbReference type="ARBA" id="ARBA00022989"/>
    </source>
</evidence>
<dbReference type="HOGENOM" id="CLU_016803_0_0_11"/>
<protein>
    <submittedName>
        <fullName evidence="8">Putative cytochrome c oxidase caa3 assembly factor</fullName>
    </submittedName>
</protein>
<dbReference type="Pfam" id="PF09678">
    <property type="entry name" value="Caa3_CtaG"/>
    <property type="match status" value="1"/>
</dbReference>
<evidence type="ECO:0000313" key="9">
    <source>
        <dbReference type="Proteomes" id="UP000017746"/>
    </source>
</evidence>
<dbReference type="Pfam" id="PF05425">
    <property type="entry name" value="CopD"/>
    <property type="match status" value="1"/>
</dbReference>
<dbReference type="InterPro" id="IPR008457">
    <property type="entry name" value="Cu-R_CopD_dom"/>
</dbReference>
<dbReference type="PATRIC" id="fig|1246995.3.peg.2846"/>
<organism evidence="8 9">
    <name type="scientific">Actinoplanes friuliensis DSM 7358</name>
    <dbReference type="NCBI Taxonomy" id="1246995"/>
    <lineage>
        <taxon>Bacteria</taxon>
        <taxon>Bacillati</taxon>
        <taxon>Actinomycetota</taxon>
        <taxon>Actinomycetes</taxon>
        <taxon>Micromonosporales</taxon>
        <taxon>Micromonosporaceae</taxon>
        <taxon>Actinoplanes</taxon>
    </lineage>
</organism>
<feature type="transmembrane region" description="Helical" evidence="6">
    <location>
        <begin position="137"/>
        <end position="156"/>
    </location>
</feature>
<feature type="transmembrane region" description="Helical" evidence="6">
    <location>
        <begin position="9"/>
        <end position="29"/>
    </location>
</feature>
<dbReference type="Proteomes" id="UP000017746">
    <property type="component" value="Chromosome"/>
</dbReference>
<name>U5VWE4_9ACTN</name>